<protein>
    <submittedName>
        <fullName evidence="3">Uncharacterized protein</fullName>
    </submittedName>
</protein>
<dbReference type="EMBL" id="JAAAUY010000957">
    <property type="protein sequence ID" value="KAF9325220.1"/>
    <property type="molecule type" value="Genomic_DNA"/>
</dbReference>
<dbReference type="Proteomes" id="UP000696485">
    <property type="component" value="Unassembled WGS sequence"/>
</dbReference>
<feature type="chain" id="PRO_5040343094" evidence="2">
    <location>
        <begin position="18"/>
        <end position="192"/>
    </location>
</feature>
<keyword evidence="4" id="KW-1185">Reference proteome</keyword>
<name>A0A9P5SEQ4_9FUNG</name>
<proteinExistence type="predicted"/>
<reference evidence="3" key="1">
    <citation type="journal article" date="2020" name="Fungal Divers.">
        <title>Resolving the Mortierellaceae phylogeny through synthesis of multi-gene phylogenetics and phylogenomics.</title>
        <authorList>
            <person name="Vandepol N."/>
            <person name="Liber J."/>
            <person name="Desiro A."/>
            <person name="Na H."/>
            <person name="Kennedy M."/>
            <person name="Barry K."/>
            <person name="Grigoriev I.V."/>
            <person name="Miller A.N."/>
            <person name="O'Donnell K."/>
            <person name="Stajich J.E."/>
            <person name="Bonito G."/>
        </authorList>
    </citation>
    <scope>NUCLEOTIDE SEQUENCE</scope>
    <source>
        <strain evidence="3">NVP1</strain>
    </source>
</reference>
<keyword evidence="2" id="KW-0732">Signal</keyword>
<evidence type="ECO:0000313" key="3">
    <source>
        <dbReference type="EMBL" id="KAF9325220.1"/>
    </source>
</evidence>
<feature type="signal peptide" evidence="2">
    <location>
        <begin position="1"/>
        <end position="17"/>
    </location>
</feature>
<evidence type="ECO:0000256" key="2">
    <source>
        <dbReference type="SAM" id="SignalP"/>
    </source>
</evidence>
<evidence type="ECO:0000313" key="4">
    <source>
        <dbReference type="Proteomes" id="UP000696485"/>
    </source>
</evidence>
<gene>
    <name evidence="3" type="ORF">BG006_011279</name>
</gene>
<organism evidence="3 4">
    <name type="scientific">Podila minutissima</name>
    <dbReference type="NCBI Taxonomy" id="64525"/>
    <lineage>
        <taxon>Eukaryota</taxon>
        <taxon>Fungi</taxon>
        <taxon>Fungi incertae sedis</taxon>
        <taxon>Mucoromycota</taxon>
        <taxon>Mortierellomycotina</taxon>
        <taxon>Mortierellomycetes</taxon>
        <taxon>Mortierellales</taxon>
        <taxon>Mortierellaceae</taxon>
        <taxon>Podila</taxon>
    </lineage>
</organism>
<sequence length="192" mass="19330">MKFATVASLALVAAVSAQSTVDPSKLGTGWCATVTEDACKGTIVPKVCGANATNVSSCEAVFSMDNVCMSFKTSCTCTPETGGEVKDLSFEAFNETFTIMPYNMCGNLQWSKNATHPGIVSGDYKPDGKRPNATAASPKPTGSAAASASPKPIGSAASATPTPTGGKSAGSTIQIAVSTMALAAMSLGLAMI</sequence>
<feature type="compositionally biased region" description="Polar residues" evidence="1">
    <location>
        <begin position="157"/>
        <end position="170"/>
    </location>
</feature>
<dbReference type="AlphaFoldDB" id="A0A9P5SEQ4"/>
<evidence type="ECO:0000256" key="1">
    <source>
        <dbReference type="SAM" id="MobiDB-lite"/>
    </source>
</evidence>
<comment type="caution">
    <text evidence="3">The sequence shown here is derived from an EMBL/GenBank/DDBJ whole genome shotgun (WGS) entry which is preliminary data.</text>
</comment>
<accession>A0A9P5SEQ4</accession>
<feature type="region of interest" description="Disordered" evidence="1">
    <location>
        <begin position="121"/>
        <end position="170"/>
    </location>
</feature>